<dbReference type="Pfam" id="PF13575">
    <property type="entry name" value="DUF4135"/>
    <property type="match status" value="1"/>
</dbReference>
<reference evidence="3 4" key="1">
    <citation type="submission" date="2017-03" db="EMBL/GenBank/DDBJ databases">
        <title>Genome sequence of Clostridium hungatei DSM 14427.</title>
        <authorList>
            <person name="Poehlein A."/>
            <person name="Daniel R."/>
        </authorList>
    </citation>
    <scope>NUCLEOTIDE SEQUENCE [LARGE SCALE GENOMIC DNA]</scope>
    <source>
        <strain evidence="3 4">DSM 14427</strain>
    </source>
</reference>
<proteinExistence type="predicted"/>
<dbReference type="NCBIfam" id="TIGR03897">
    <property type="entry name" value="lanti_2_LanM"/>
    <property type="match status" value="1"/>
</dbReference>
<evidence type="ECO:0000313" key="4">
    <source>
        <dbReference type="Proteomes" id="UP000191554"/>
    </source>
</evidence>
<feature type="domain" description="Lantibiotic biosynthesis protein dehydration" evidence="2">
    <location>
        <begin position="187"/>
        <end position="565"/>
    </location>
</feature>
<dbReference type="InterPro" id="IPR025410">
    <property type="entry name" value="Lant_dehyd"/>
</dbReference>
<dbReference type="GO" id="GO:0031179">
    <property type="term" value="P:peptide modification"/>
    <property type="evidence" value="ECO:0007669"/>
    <property type="project" value="InterPro"/>
</dbReference>
<dbReference type="SUPFAM" id="SSF158745">
    <property type="entry name" value="LanC-like"/>
    <property type="match status" value="1"/>
</dbReference>
<feature type="binding site" evidence="1">
    <location>
        <position position="913"/>
    </location>
    <ligand>
        <name>Zn(2+)</name>
        <dbReference type="ChEBI" id="CHEBI:29105"/>
    </ligand>
</feature>
<dbReference type="EMBL" id="MZGX01000005">
    <property type="protein sequence ID" value="OPX45176.1"/>
    <property type="molecule type" value="Genomic_DNA"/>
</dbReference>
<organism evidence="3 4">
    <name type="scientific">Ruminiclostridium hungatei</name>
    <name type="common">Clostridium hungatei</name>
    <dbReference type="NCBI Taxonomy" id="48256"/>
    <lineage>
        <taxon>Bacteria</taxon>
        <taxon>Bacillati</taxon>
        <taxon>Bacillota</taxon>
        <taxon>Clostridia</taxon>
        <taxon>Eubacteriales</taxon>
        <taxon>Oscillospiraceae</taxon>
        <taxon>Ruminiclostridium</taxon>
    </lineage>
</organism>
<protein>
    <submittedName>
        <fullName evidence="3">Lanthionine synthetase C-like protein</fullName>
    </submittedName>
</protein>
<comment type="caution">
    <text evidence="3">The sequence shown here is derived from an EMBL/GenBank/DDBJ whole genome shotgun (WGS) entry which is preliminary data.</text>
</comment>
<dbReference type="PANTHER" id="PTHR12736">
    <property type="entry name" value="LANC-LIKE PROTEIN"/>
    <property type="match status" value="1"/>
</dbReference>
<dbReference type="PRINTS" id="PR01950">
    <property type="entry name" value="LANCSUPER"/>
</dbReference>
<feature type="binding site" evidence="1">
    <location>
        <position position="960"/>
    </location>
    <ligand>
        <name>Zn(2+)</name>
        <dbReference type="ChEBI" id="CHEBI:29105"/>
    </ligand>
</feature>
<dbReference type="AlphaFoldDB" id="A0A1V4SNY0"/>
<dbReference type="InterPro" id="IPR017146">
    <property type="entry name" value="Lanti_2_LanM"/>
</dbReference>
<sequence>MSNSTVYKQGLITTTRRDEIISCWKSLFPMKSRQYNFEDFLEKISGKKLDFFLENYDSNEVSEEIEQVFSHMEENRHLELLEEILSSQAKKNMWAFFFKPVLLLYMDNITELAGLDIIEDKDSFLDSVIDSIIEKLTVLSYRTIIVETNIARLDQRLEGETSEERGKYYTQHLLRDMNYLKEIYLVYPELYEAMKRTALYITMYYREIILNTKENLKELEKIFNGGNSLGRLKNIKLGNGDTHNNGKTVATLSFVSKMLIYKPRSFTMEKAYEEFLSWVNGRIPGFSPLSACKTYGMGDAGWMEFIQHSECKTMEEVEEFYLKMGELLCLFYTLNSKDCHCENIIACGKQPILIDLETVLHTDEYDKHQEFASIEEYIGNYIQNSVDSVMILPSLLQNFNNGEVMEIGAIGSGKPKKSPFKTQKIKNFDSDDITVEEEYKDIADSANYPLYKGEKIGGNGYIGFVRQGFVNTYEWILENKAEYTAKIKDLFGKVECRVIYKATNDYNQLIATSYHPDLLHNRMDRLVYFHRIGILIPDIENFHEQKLYRTEIEAMLNGDVPSFKITADSLRATNHKNEVVYDKYKKSIIETLEDKINRLSKIDLERQVALIYMSYMGCKMETDLPRGTKTLFSKSGNSGDNYDYLKLADSIGEKIIKRGFSTWVNGKREHSWICYAGFGDDYYSINPVGWDLYKGNCGIAVYFMYLGKTLKEESYIQYAKDTLNSVDRMINLNNCRDIETMGYGVFTGIFSYAYALYRFLRAGVFGKEEAEAAWERIYRIIRYTNEKIQEQEKVEVLGGVCGIAGVLASIYPSVSQTQQGTVKELISKIIARLKKAAVYISPEEITWTQNGDIGYAHGNAGIMCHLARCYEIIPDREILSLIEKCLNYERNIRFDKSAKRWLVREKTHYFSWCNGIAGLLLSKLLLYQSPARDEKLLEEINRLMEQLKLYGFGTDYSICHGDMGSICILRYAAELTGQSRLLKQCTYALDNYIRNQMLAQADSMYTIEDWGLMVGKAGIGMGLLDVFNQNNLTAELLSLR</sequence>
<dbReference type="RefSeq" id="WP_080063511.1">
    <property type="nucleotide sequence ID" value="NZ_MZGX01000005.1"/>
</dbReference>
<dbReference type="InterPro" id="IPR007822">
    <property type="entry name" value="LANC-like"/>
</dbReference>
<dbReference type="PIRSF" id="PIRSF037228">
    <property type="entry name" value="Lant_mod_RumM"/>
    <property type="match status" value="1"/>
</dbReference>
<keyword evidence="4" id="KW-1185">Reference proteome</keyword>
<dbReference type="STRING" id="48256.CLHUN_10630"/>
<dbReference type="SMART" id="SM01260">
    <property type="entry name" value="LANC_like"/>
    <property type="match status" value="1"/>
</dbReference>
<evidence type="ECO:0000259" key="2">
    <source>
        <dbReference type="Pfam" id="PF13575"/>
    </source>
</evidence>
<evidence type="ECO:0000313" key="3">
    <source>
        <dbReference type="EMBL" id="OPX45176.1"/>
    </source>
</evidence>
<dbReference type="GO" id="GO:0005975">
    <property type="term" value="P:carbohydrate metabolic process"/>
    <property type="evidence" value="ECO:0007669"/>
    <property type="project" value="InterPro"/>
</dbReference>
<gene>
    <name evidence="3" type="ORF">CLHUN_10630</name>
</gene>
<accession>A0A1V4SNY0</accession>
<feature type="binding site" evidence="1">
    <location>
        <position position="959"/>
    </location>
    <ligand>
        <name>Zn(2+)</name>
        <dbReference type="ChEBI" id="CHEBI:29105"/>
    </ligand>
</feature>
<name>A0A1V4SNY0_RUMHU</name>
<dbReference type="Gene3D" id="1.50.10.10">
    <property type="match status" value="1"/>
</dbReference>
<dbReference type="Pfam" id="PF05147">
    <property type="entry name" value="LANC_like"/>
    <property type="match status" value="1"/>
</dbReference>
<evidence type="ECO:0000256" key="1">
    <source>
        <dbReference type="PIRSR" id="PIRSR607822-1"/>
    </source>
</evidence>
<dbReference type="Proteomes" id="UP000191554">
    <property type="component" value="Unassembled WGS sequence"/>
</dbReference>
<dbReference type="InterPro" id="IPR012341">
    <property type="entry name" value="6hp_glycosidase-like_sf"/>
</dbReference>
<keyword evidence="1" id="KW-0479">Metal-binding</keyword>
<keyword evidence="1" id="KW-0862">Zinc</keyword>
<dbReference type="GO" id="GO:0046872">
    <property type="term" value="F:metal ion binding"/>
    <property type="evidence" value="ECO:0007669"/>
    <property type="project" value="UniProtKB-KW"/>
</dbReference>
<dbReference type="PANTHER" id="PTHR12736:SF7">
    <property type="entry name" value="LANC-LIKE PROTEIN 3"/>
    <property type="match status" value="1"/>
</dbReference>
<dbReference type="OrthoDB" id="1902929at2"/>
<dbReference type="GO" id="GO:0005886">
    <property type="term" value="C:plasma membrane"/>
    <property type="evidence" value="ECO:0007669"/>
    <property type="project" value="TreeGrafter"/>
</dbReference>
<dbReference type="CDD" id="cd04792">
    <property type="entry name" value="LanM-like"/>
    <property type="match status" value="1"/>
</dbReference>